<feature type="transmembrane region" description="Helical" evidence="1">
    <location>
        <begin position="20"/>
        <end position="41"/>
    </location>
</feature>
<evidence type="ECO:0000259" key="2">
    <source>
        <dbReference type="Pfam" id="PF25935"/>
    </source>
</evidence>
<gene>
    <name evidence="3" type="ORF">Lp19_1627</name>
</gene>
<comment type="caution">
    <text evidence="3">The sequence shown here is derived from an EMBL/GenBank/DDBJ whole genome shotgun (WGS) entry which is preliminary data.</text>
</comment>
<feature type="domain" description="LcnD-like barrel-sandwich hybrid" evidence="2">
    <location>
        <begin position="59"/>
        <end position="101"/>
    </location>
</feature>
<proteinExistence type="predicted"/>
<keyword evidence="1" id="KW-1133">Transmembrane helix</keyword>
<protein>
    <submittedName>
        <fullName evidence="3">Bacteriocin ABC-transporter putativecomponent</fullName>
    </submittedName>
</protein>
<keyword evidence="1" id="KW-0812">Transmembrane</keyword>
<dbReference type="Pfam" id="PF25935">
    <property type="entry name" value="BSH_LcnD"/>
    <property type="match status" value="1"/>
</dbReference>
<name>A0A162EPR3_LACPN</name>
<dbReference type="RefSeq" id="WP_236432144.1">
    <property type="nucleotide sequence ID" value="NZ_CP010528.1"/>
</dbReference>
<sequence>MRKDLLESGEFYGIRFQNFSTLLIIPVTLLLIGTILFSLVAKREIVINGTGTVQPTGTVPVIQATVNSAIKKNYLVEGARVKKGQKLLVYTNVFNRNKLREDNVSKRQLQRQVTALDHFKDGINTDSDVFQRPMNLGTENYCKVI</sequence>
<evidence type="ECO:0000313" key="4">
    <source>
        <dbReference type="Proteomes" id="UP000076882"/>
    </source>
</evidence>
<dbReference type="AlphaFoldDB" id="A0A162EPR3"/>
<dbReference type="Proteomes" id="UP000076882">
    <property type="component" value="Unassembled WGS sequence"/>
</dbReference>
<dbReference type="PATRIC" id="fig|1590.201.peg.1416"/>
<evidence type="ECO:0000256" key="1">
    <source>
        <dbReference type="SAM" id="Phobius"/>
    </source>
</evidence>
<accession>A0A162EPR3</accession>
<keyword evidence="1" id="KW-0472">Membrane</keyword>
<evidence type="ECO:0000313" key="3">
    <source>
        <dbReference type="EMBL" id="KZU94838.1"/>
    </source>
</evidence>
<reference evidence="3 4" key="1">
    <citation type="submission" date="2016-03" db="EMBL/GenBank/DDBJ databases">
        <title>Comparative genomics of 54 Lactobacillus plantarum strains reveals genomic uncoupling from niche constraints.</title>
        <authorList>
            <person name="Martino M.E."/>
        </authorList>
    </citation>
    <scope>NUCLEOTIDE SEQUENCE [LARGE SCALE GENOMIC DNA]</scope>
    <source>
        <strain evidence="3 4">19.1</strain>
    </source>
</reference>
<organism evidence="3 4">
    <name type="scientific">Lactiplantibacillus plantarum</name>
    <name type="common">Lactobacillus plantarum</name>
    <dbReference type="NCBI Taxonomy" id="1590"/>
    <lineage>
        <taxon>Bacteria</taxon>
        <taxon>Bacillati</taxon>
        <taxon>Bacillota</taxon>
        <taxon>Bacilli</taxon>
        <taxon>Lactobacillales</taxon>
        <taxon>Lactobacillaceae</taxon>
        <taxon>Lactiplantibacillus</taxon>
    </lineage>
</organism>
<dbReference type="EMBL" id="LUXM01000028">
    <property type="protein sequence ID" value="KZU94838.1"/>
    <property type="molecule type" value="Genomic_DNA"/>
</dbReference>
<dbReference type="InterPro" id="IPR058786">
    <property type="entry name" value="BSH_LcnD"/>
</dbReference>